<dbReference type="OrthoDB" id="6152269at2759"/>
<evidence type="ECO:0000313" key="2">
    <source>
        <dbReference type="Proteomes" id="UP000507470"/>
    </source>
</evidence>
<dbReference type="Proteomes" id="UP000507470">
    <property type="component" value="Unassembled WGS sequence"/>
</dbReference>
<protein>
    <submittedName>
        <fullName evidence="1">Uncharacterized protein</fullName>
    </submittedName>
</protein>
<accession>A0A6J8E053</accession>
<dbReference type="EMBL" id="CACVKT020008336">
    <property type="protein sequence ID" value="CAC5414204.1"/>
    <property type="molecule type" value="Genomic_DNA"/>
</dbReference>
<proteinExistence type="predicted"/>
<organism evidence="1 2">
    <name type="scientific">Mytilus coruscus</name>
    <name type="common">Sea mussel</name>
    <dbReference type="NCBI Taxonomy" id="42192"/>
    <lineage>
        <taxon>Eukaryota</taxon>
        <taxon>Metazoa</taxon>
        <taxon>Spiralia</taxon>
        <taxon>Lophotrochozoa</taxon>
        <taxon>Mollusca</taxon>
        <taxon>Bivalvia</taxon>
        <taxon>Autobranchia</taxon>
        <taxon>Pteriomorphia</taxon>
        <taxon>Mytilida</taxon>
        <taxon>Mytiloidea</taxon>
        <taxon>Mytilidae</taxon>
        <taxon>Mytilinae</taxon>
        <taxon>Mytilus</taxon>
    </lineage>
</organism>
<dbReference type="AlphaFoldDB" id="A0A6J8E053"/>
<sequence>MAESHTRNASIALYHNLCQNIVGTEEHVKAIRMINAVRDNLQSDKYSTIITSGSFGDGLDMQGSDIDVMLVMNYTEVCEGKQVCFDADKIYVTMETDDTHPGFTKLRVVLVHSNDQIFFKDCDKIGSDYYFLNSSFKQLYSDKLLSTVHGPCVSDKDGIFDFAYCLHSKLWNKMKGQAQEILFKNLNILKSNGWQCILLSKQISNIHALAHIIRKKPSCLQVYSVKQLLSPVMDAADSLLSKHKLRMEFEKVIHWVLSTKSSKIKYLYTHFMSKYCQRSHKLLPFDDKYSTRNKSTYKQRNTYICTLLLNTCYDAVSGWLLLASLFYRTQQHNIALFILGYSLSKCTKEKIYRDINLSHVNYESFDFNIFRKMTIVQMEKLLLLHRVEFVVHSRLIPDELQIEVDTLDFSIPPEVYAHFLSFLCHYHLNNTRHCRDSLQDLQLIVKKEYSMANDFLTIFSESLFN</sequence>
<gene>
    <name evidence="1" type="ORF">MCOR_47042</name>
</gene>
<name>A0A6J8E053_MYTCO</name>
<reference evidence="1 2" key="1">
    <citation type="submission" date="2020-06" db="EMBL/GenBank/DDBJ databases">
        <authorList>
            <person name="Li R."/>
            <person name="Bekaert M."/>
        </authorList>
    </citation>
    <scope>NUCLEOTIDE SEQUENCE [LARGE SCALE GENOMIC DNA]</scope>
    <source>
        <strain evidence="2">wild</strain>
    </source>
</reference>
<keyword evidence="2" id="KW-1185">Reference proteome</keyword>
<evidence type="ECO:0000313" key="1">
    <source>
        <dbReference type="EMBL" id="CAC5414204.1"/>
    </source>
</evidence>